<reference evidence="1 2" key="1">
    <citation type="submission" date="2022-12" db="EMBL/GenBank/DDBJ databases">
        <title>Chromosome-scale assembly of the Ensete ventricosum genome.</title>
        <authorList>
            <person name="Dussert Y."/>
            <person name="Stocks J."/>
            <person name="Wendawek A."/>
            <person name="Woldeyes F."/>
            <person name="Nichols R.A."/>
            <person name="Borrell J.S."/>
        </authorList>
    </citation>
    <scope>NUCLEOTIDE SEQUENCE [LARGE SCALE GENOMIC DNA]</scope>
    <source>
        <strain evidence="2">cv. Maze</strain>
        <tissue evidence="1">Seeds</tissue>
    </source>
</reference>
<organism evidence="1 2">
    <name type="scientific">Ensete ventricosum</name>
    <name type="common">Abyssinian banana</name>
    <name type="synonym">Musa ensete</name>
    <dbReference type="NCBI Taxonomy" id="4639"/>
    <lineage>
        <taxon>Eukaryota</taxon>
        <taxon>Viridiplantae</taxon>
        <taxon>Streptophyta</taxon>
        <taxon>Embryophyta</taxon>
        <taxon>Tracheophyta</taxon>
        <taxon>Spermatophyta</taxon>
        <taxon>Magnoliopsida</taxon>
        <taxon>Liliopsida</taxon>
        <taxon>Zingiberales</taxon>
        <taxon>Musaceae</taxon>
        <taxon>Ensete</taxon>
    </lineage>
</organism>
<keyword evidence="2" id="KW-1185">Reference proteome</keyword>
<protein>
    <submittedName>
        <fullName evidence="1">Uncharacterized protein</fullName>
    </submittedName>
</protein>
<evidence type="ECO:0000313" key="1">
    <source>
        <dbReference type="EMBL" id="KAJ8476090.1"/>
    </source>
</evidence>
<accession>A0AAV8P9M8</accession>
<gene>
    <name evidence="1" type="ORF">OPV22_019817</name>
</gene>
<sequence>MCFQASHLLRWALLTWAVGFNRIIDVIGLRILRADSHRAVGDSRNPLNAFRWSSVGIAFSELALIMWSSSQSVFELSGPVDGSAGYLICTSMLQGFQREPPNTCHIF</sequence>
<dbReference type="EMBL" id="JAQQAF010000006">
    <property type="protein sequence ID" value="KAJ8476090.1"/>
    <property type="molecule type" value="Genomic_DNA"/>
</dbReference>
<evidence type="ECO:0000313" key="2">
    <source>
        <dbReference type="Proteomes" id="UP001222027"/>
    </source>
</evidence>
<comment type="caution">
    <text evidence="1">The sequence shown here is derived from an EMBL/GenBank/DDBJ whole genome shotgun (WGS) entry which is preliminary data.</text>
</comment>
<name>A0AAV8P9M8_ENSVE</name>
<dbReference type="Proteomes" id="UP001222027">
    <property type="component" value="Unassembled WGS sequence"/>
</dbReference>
<proteinExistence type="predicted"/>
<dbReference type="AlphaFoldDB" id="A0AAV8P9M8"/>